<evidence type="ECO:0000313" key="1">
    <source>
        <dbReference type="EMBL" id="OTP72790.1"/>
    </source>
</evidence>
<name>A0A242MNN5_CABSO</name>
<dbReference type="AlphaFoldDB" id="A0A242MNN5"/>
<dbReference type="EMBL" id="NBTZ01000084">
    <property type="protein sequence ID" value="OTP72790.1"/>
    <property type="molecule type" value="Genomic_DNA"/>
</dbReference>
<proteinExistence type="predicted"/>
<dbReference type="Proteomes" id="UP000195221">
    <property type="component" value="Unassembled WGS sequence"/>
</dbReference>
<dbReference type="RefSeq" id="WP_256936025.1">
    <property type="nucleotide sequence ID" value="NZ_NBTZ01000084.1"/>
</dbReference>
<protein>
    <submittedName>
        <fullName evidence="1">Uncharacterized protein</fullName>
    </submittedName>
</protein>
<reference evidence="1 2" key="1">
    <citation type="submission" date="2017-03" db="EMBL/GenBank/DDBJ databases">
        <title>Genome analysis of strain PAMC 26577.</title>
        <authorList>
            <person name="Oh H.-M."/>
            <person name="Yang J.-A."/>
        </authorList>
    </citation>
    <scope>NUCLEOTIDE SEQUENCE [LARGE SCALE GENOMIC DNA]</scope>
    <source>
        <strain evidence="1 2">PAMC 26577</strain>
    </source>
</reference>
<evidence type="ECO:0000313" key="2">
    <source>
        <dbReference type="Proteomes" id="UP000195221"/>
    </source>
</evidence>
<comment type="caution">
    <text evidence="1">The sequence shown here is derived from an EMBL/GenBank/DDBJ whole genome shotgun (WGS) entry which is preliminary data.</text>
</comment>
<accession>A0A242MNN5</accession>
<organism evidence="1 2">
    <name type="scientific">Caballeronia sordidicola</name>
    <name type="common">Burkholderia sordidicola</name>
    <dbReference type="NCBI Taxonomy" id="196367"/>
    <lineage>
        <taxon>Bacteria</taxon>
        <taxon>Pseudomonadati</taxon>
        <taxon>Pseudomonadota</taxon>
        <taxon>Betaproteobacteria</taxon>
        <taxon>Burkholderiales</taxon>
        <taxon>Burkholderiaceae</taxon>
        <taxon>Caballeronia</taxon>
    </lineage>
</organism>
<sequence>MPAPFARDNDLIQRMFNEAFMIVRTNIERTYGKILRVVSG</sequence>
<gene>
    <name evidence="1" type="ORF">PAMC26577_19865</name>
</gene>